<comment type="caution">
    <text evidence="4">The sequence shown here is derived from an EMBL/GenBank/DDBJ whole genome shotgun (WGS) entry which is preliminary data.</text>
</comment>
<dbReference type="PANTHER" id="PTHR11614">
    <property type="entry name" value="PHOSPHOLIPASE-RELATED"/>
    <property type="match status" value="1"/>
</dbReference>
<protein>
    <submittedName>
        <fullName evidence="4">Alpha/beta fold hydrolase</fullName>
    </submittedName>
</protein>
<gene>
    <name evidence="4" type="ORF">I0Q91_05860</name>
</gene>
<sequence length="261" mass="29448">MKLPLKEIEEVKSIARPRYYNGSTKKRAILILHGFTGHPGDMDYLGNQLNENLDITVSIPRLSGHGTNATDFRSTGAIDWMRSAIDSYLDLKANFDKIIVAGLSMGGLLSLQLAGGFPLEKMILIAPALYSSDRLLPIAHFLKLFNIKMKQNSYENSLKNSETEEERLITEDYYKYHYSKQISELHKLMLSTRKIIPDIKTPSLIIASLEDKVVPLKAAEEISNRLSGPSTLEIFKDSPHVINDGPERELCAEKIIEFIRK</sequence>
<reference evidence="4" key="1">
    <citation type="submission" date="2020-11" db="EMBL/GenBank/DDBJ databases">
        <title>Halonatronomonas betainensis gen. nov., sp. nov. a novel haloalkaliphilic representative of the family Halanaerobiacae capable of betaine degradation.</title>
        <authorList>
            <person name="Boltyanskaya Y."/>
            <person name="Kevbrin V."/>
            <person name="Detkova E."/>
            <person name="Grouzdev D.S."/>
            <person name="Koziaeva V."/>
            <person name="Zhilina T."/>
        </authorList>
    </citation>
    <scope>NUCLEOTIDE SEQUENCE</scope>
    <source>
        <strain evidence="4">Z-7014</strain>
    </source>
</reference>
<evidence type="ECO:0000256" key="2">
    <source>
        <dbReference type="PIRSR" id="PIRSR017388-2"/>
    </source>
</evidence>
<dbReference type="Pfam" id="PF12146">
    <property type="entry name" value="Hydrolase_4"/>
    <property type="match status" value="1"/>
</dbReference>
<dbReference type="PIRSF" id="PIRSF017388">
    <property type="entry name" value="Esterase_lipase"/>
    <property type="match status" value="1"/>
</dbReference>
<name>A0A931AR68_9FIRM</name>
<evidence type="ECO:0000256" key="1">
    <source>
        <dbReference type="PIRSR" id="PIRSR017388-1"/>
    </source>
</evidence>
<dbReference type="InterPro" id="IPR051044">
    <property type="entry name" value="MAG_DAG_Lipase"/>
</dbReference>
<evidence type="ECO:0000313" key="5">
    <source>
        <dbReference type="Proteomes" id="UP000621436"/>
    </source>
</evidence>
<organism evidence="4 5">
    <name type="scientific">Halonatronomonas betaini</name>
    <dbReference type="NCBI Taxonomy" id="2778430"/>
    <lineage>
        <taxon>Bacteria</taxon>
        <taxon>Bacillati</taxon>
        <taxon>Bacillota</taxon>
        <taxon>Clostridia</taxon>
        <taxon>Halanaerobiales</taxon>
        <taxon>Halarsenatibacteraceae</taxon>
        <taxon>Halonatronomonas</taxon>
    </lineage>
</organism>
<dbReference type="AlphaFoldDB" id="A0A931AR68"/>
<dbReference type="GO" id="GO:0052689">
    <property type="term" value="F:carboxylic ester hydrolase activity"/>
    <property type="evidence" value="ECO:0007669"/>
    <property type="project" value="InterPro"/>
</dbReference>
<evidence type="ECO:0000259" key="3">
    <source>
        <dbReference type="Pfam" id="PF12146"/>
    </source>
</evidence>
<dbReference type="InterPro" id="IPR012354">
    <property type="entry name" value="Esterase_lipase"/>
</dbReference>
<feature type="active site" description="Nucleophile" evidence="1">
    <location>
        <position position="104"/>
    </location>
</feature>
<dbReference type="EMBL" id="JADPIE010000003">
    <property type="protein sequence ID" value="MBF8436594.1"/>
    <property type="molecule type" value="Genomic_DNA"/>
</dbReference>
<accession>A0A931AR68</accession>
<feature type="binding site" evidence="2">
    <location>
        <position position="105"/>
    </location>
    <ligand>
        <name>substrate</name>
    </ligand>
</feature>
<keyword evidence="4" id="KW-0378">Hydrolase</keyword>
<keyword evidence="5" id="KW-1185">Reference proteome</keyword>
<feature type="active site" description="Charge relay system" evidence="1">
    <location>
        <position position="240"/>
    </location>
</feature>
<dbReference type="SUPFAM" id="SSF53474">
    <property type="entry name" value="alpha/beta-Hydrolases"/>
    <property type="match status" value="1"/>
</dbReference>
<dbReference type="InterPro" id="IPR022742">
    <property type="entry name" value="Hydrolase_4"/>
</dbReference>
<evidence type="ECO:0000313" key="4">
    <source>
        <dbReference type="EMBL" id="MBF8436594.1"/>
    </source>
</evidence>
<dbReference type="RefSeq" id="WP_270453498.1">
    <property type="nucleotide sequence ID" value="NZ_JADPIE010000003.1"/>
</dbReference>
<dbReference type="Gene3D" id="3.40.50.1820">
    <property type="entry name" value="alpha/beta hydrolase"/>
    <property type="match status" value="1"/>
</dbReference>
<proteinExistence type="predicted"/>
<dbReference type="Proteomes" id="UP000621436">
    <property type="component" value="Unassembled WGS sequence"/>
</dbReference>
<feature type="binding site" evidence="2">
    <location>
        <position position="35"/>
    </location>
    <ligand>
        <name>substrate</name>
    </ligand>
</feature>
<feature type="domain" description="Serine aminopeptidase S33" evidence="3">
    <location>
        <begin position="25"/>
        <end position="240"/>
    </location>
</feature>
<dbReference type="InterPro" id="IPR029058">
    <property type="entry name" value="AB_hydrolase_fold"/>
</dbReference>
<feature type="active site" description="Charge relay system" evidence="1">
    <location>
        <position position="211"/>
    </location>
</feature>